<evidence type="ECO:0000256" key="6">
    <source>
        <dbReference type="ARBA" id="ARBA00022989"/>
    </source>
</evidence>
<accession>A0A7J5DZ32</accession>
<reference evidence="9 10" key="1">
    <citation type="submission" date="2019-09" db="EMBL/GenBank/DDBJ databases">
        <title>Pimelobacter sp. isolated from Paulinella.</title>
        <authorList>
            <person name="Jeong S.E."/>
        </authorList>
    </citation>
    <scope>NUCLEOTIDE SEQUENCE [LARGE SCALE GENOMIC DNA]</scope>
    <source>
        <strain evidence="9 10">Pch-N</strain>
    </source>
</reference>
<dbReference type="RefSeq" id="WP_151578773.1">
    <property type="nucleotide sequence ID" value="NZ_WBVM01000001.1"/>
</dbReference>
<comment type="caution">
    <text evidence="9">The sequence shown here is derived from an EMBL/GenBank/DDBJ whole genome shotgun (WGS) entry which is preliminary data.</text>
</comment>
<proteinExistence type="inferred from homology"/>
<dbReference type="InterPro" id="IPR003211">
    <property type="entry name" value="AmiSUreI_transpt"/>
</dbReference>
<evidence type="ECO:0000256" key="5">
    <source>
        <dbReference type="ARBA" id="ARBA00022692"/>
    </source>
</evidence>
<sequence>MSNVGLLFVGAVLFVNGLGLLGLVTARGGAPLNLFVGTLQVVLPTVALIQAPDLATAASWAPIYLFGFTYLYVGINALAGLDGTGLGWFSSFVAVMAVVQAVLSIEDDLAFTAIWLTWAVMWLLFFLVLALGRDELTRFAGWVLVLGSHLTCTVPALLGLHGNWPTSTGFGVLALVLAVAVVGLAAVLARTAPAATVPAPRPAA</sequence>
<evidence type="ECO:0000313" key="10">
    <source>
        <dbReference type="Proteomes" id="UP000449906"/>
    </source>
</evidence>
<feature type="transmembrane region" description="Helical" evidence="8">
    <location>
        <begin position="6"/>
        <end position="25"/>
    </location>
</feature>
<keyword evidence="6 8" id="KW-1133">Transmembrane helix</keyword>
<dbReference type="AlphaFoldDB" id="A0A7J5DZ32"/>
<name>A0A7J5DZ32_NOCSI</name>
<feature type="transmembrane region" description="Helical" evidence="8">
    <location>
        <begin position="109"/>
        <end position="132"/>
    </location>
</feature>
<evidence type="ECO:0000256" key="3">
    <source>
        <dbReference type="ARBA" id="ARBA00022448"/>
    </source>
</evidence>
<organism evidence="9 10">
    <name type="scientific">Nocardioides simplex</name>
    <name type="common">Arthrobacter simplex</name>
    <dbReference type="NCBI Taxonomy" id="2045"/>
    <lineage>
        <taxon>Bacteria</taxon>
        <taxon>Bacillati</taxon>
        <taxon>Actinomycetota</taxon>
        <taxon>Actinomycetes</taxon>
        <taxon>Propionibacteriales</taxon>
        <taxon>Nocardioidaceae</taxon>
        <taxon>Pimelobacter</taxon>
    </lineage>
</organism>
<evidence type="ECO:0000256" key="8">
    <source>
        <dbReference type="SAM" id="Phobius"/>
    </source>
</evidence>
<keyword evidence="7 8" id="KW-0472">Membrane</keyword>
<dbReference type="EMBL" id="WBVM01000001">
    <property type="protein sequence ID" value="KAB2811270.1"/>
    <property type="molecule type" value="Genomic_DNA"/>
</dbReference>
<dbReference type="Gene3D" id="1.25.40.600">
    <property type="match status" value="1"/>
</dbReference>
<dbReference type="GO" id="GO:0005886">
    <property type="term" value="C:plasma membrane"/>
    <property type="evidence" value="ECO:0007669"/>
    <property type="project" value="UniProtKB-SubCell"/>
</dbReference>
<keyword evidence="5 8" id="KW-0812">Transmembrane</keyword>
<feature type="transmembrane region" description="Helical" evidence="8">
    <location>
        <begin position="32"/>
        <end position="51"/>
    </location>
</feature>
<gene>
    <name evidence="9" type="ORF">F9L07_05015</name>
</gene>
<protein>
    <submittedName>
        <fullName evidence="9">Transporter</fullName>
    </submittedName>
</protein>
<dbReference type="Pfam" id="PF02293">
    <property type="entry name" value="AmiS_UreI"/>
    <property type="match status" value="1"/>
</dbReference>
<evidence type="ECO:0000256" key="7">
    <source>
        <dbReference type="ARBA" id="ARBA00023136"/>
    </source>
</evidence>
<evidence type="ECO:0000256" key="1">
    <source>
        <dbReference type="ARBA" id="ARBA00004651"/>
    </source>
</evidence>
<dbReference type="InterPro" id="IPR038523">
    <property type="entry name" value="AmiSUreI_transpt_sf"/>
</dbReference>
<dbReference type="Proteomes" id="UP000449906">
    <property type="component" value="Unassembled WGS sequence"/>
</dbReference>
<evidence type="ECO:0000256" key="2">
    <source>
        <dbReference type="ARBA" id="ARBA00010068"/>
    </source>
</evidence>
<comment type="subcellular location">
    <subcellularLocation>
        <location evidence="1">Cell membrane</location>
        <topology evidence="1">Multi-pass membrane protein</topology>
    </subcellularLocation>
</comment>
<feature type="transmembrane region" description="Helical" evidence="8">
    <location>
        <begin position="86"/>
        <end position="103"/>
    </location>
</feature>
<feature type="transmembrane region" description="Helical" evidence="8">
    <location>
        <begin position="170"/>
        <end position="189"/>
    </location>
</feature>
<comment type="similarity">
    <text evidence="2">Belongs to the AmiS/UreI family.</text>
</comment>
<feature type="transmembrane region" description="Helical" evidence="8">
    <location>
        <begin position="57"/>
        <end position="79"/>
    </location>
</feature>
<evidence type="ECO:0000313" key="9">
    <source>
        <dbReference type="EMBL" id="KAB2811270.1"/>
    </source>
</evidence>
<keyword evidence="3" id="KW-0813">Transport</keyword>
<feature type="transmembrane region" description="Helical" evidence="8">
    <location>
        <begin position="139"/>
        <end position="158"/>
    </location>
</feature>
<keyword evidence="4" id="KW-1003">Cell membrane</keyword>
<evidence type="ECO:0000256" key="4">
    <source>
        <dbReference type="ARBA" id="ARBA00022475"/>
    </source>
</evidence>